<evidence type="ECO:0000256" key="6">
    <source>
        <dbReference type="ARBA" id="ARBA00022729"/>
    </source>
</evidence>
<dbReference type="EMBL" id="JBHTKN010000002">
    <property type="protein sequence ID" value="MFD1041750.1"/>
    <property type="molecule type" value="Genomic_DNA"/>
</dbReference>
<comment type="subcellular location">
    <subcellularLocation>
        <location evidence="1 13">Cell outer membrane</location>
        <topology evidence="1 13">Lipid-anchor</topology>
    </subcellularLocation>
</comment>
<protein>
    <recommendedName>
        <fullName evidence="4 13">Outer-membrane lipoprotein LolB</fullName>
    </recommendedName>
</protein>
<accession>A0ABW3LUU4</accession>
<evidence type="ECO:0000256" key="7">
    <source>
        <dbReference type="ARBA" id="ARBA00022927"/>
    </source>
</evidence>
<evidence type="ECO:0000256" key="5">
    <source>
        <dbReference type="ARBA" id="ARBA00022448"/>
    </source>
</evidence>
<evidence type="ECO:0000313" key="16">
    <source>
        <dbReference type="Proteomes" id="UP001597033"/>
    </source>
</evidence>
<comment type="caution">
    <text evidence="15">The sequence shown here is derived from an EMBL/GenBank/DDBJ whole genome shotgun (WGS) entry which is preliminary data.</text>
</comment>
<reference evidence="16" key="1">
    <citation type="journal article" date="2019" name="Int. J. Syst. Evol. Microbiol.">
        <title>The Global Catalogue of Microorganisms (GCM) 10K type strain sequencing project: providing services to taxonomists for standard genome sequencing and annotation.</title>
        <authorList>
            <consortium name="The Broad Institute Genomics Platform"/>
            <consortium name="The Broad Institute Genome Sequencing Center for Infectious Disease"/>
            <person name="Wu L."/>
            <person name="Ma J."/>
        </authorList>
    </citation>
    <scope>NUCLEOTIDE SEQUENCE [LARGE SCALE GENOMIC DNA]</scope>
    <source>
        <strain evidence="16">CCUG 55854</strain>
    </source>
</reference>
<evidence type="ECO:0000256" key="8">
    <source>
        <dbReference type="ARBA" id="ARBA00023136"/>
    </source>
</evidence>
<dbReference type="Proteomes" id="UP001597033">
    <property type="component" value="Unassembled WGS sequence"/>
</dbReference>
<dbReference type="RefSeq" id="WP_162376508.1">
    <property type="nucleotide sequence ID" value="NZ_JBHTKN010000002.1"/>
</dbReference>
<keyword evidence="9 13" id="KW-0564">Palmitate</keyword>
<comment type="function">
    <text evidence="13">Plays a critical role in the incorporation of lipoproteins in the outer membrane after they are released by the LolA protein.</text>
</comment>
<evidence type="ECO:0000256" key="10">
    <source>
        <dbReference type="ARBA" id="ARBA00023186"/>
    </source>
</evidence>
<organism evidence="15 16">
    <name type="scientific">Pseudoxanthomonas kaohsiungensis</name>
    <dbReference type="NCBI Taxonomy" id="283923"/>
    <lineage>
        <taxon>Bacteria</taxon>
        <taxon>Pseudomonadati</taxon>
        <taxon>Pseudomonadota</taxon>
        <taxon>Gammaproteobacteria</taxon>
        <taxon>Lysobacterales</taxon>
        <taxon>Lysobacteraceae</taxon>
        <taxon>Pseudoxanthomonas</taxon>
    </lineage>
</organism>
<evidence type="ECO:0000256" key="14">
    <source>
        <dbReference type="SAM" id="SignalP"/>
    </source>
</evidence>
<proteinExistence type="inferred from homology"/>
<dbReference type="InterPro" id="IPR029046">
    <property type="entry name" value="LolA/LolB/LppX"/>
</dbReference>
<sequence>MIRARAWAGAWLVVALLAACGTAPRRPPAPAVDRAQALALQAQRQAQLAAIPAWSMQGRIAVSVDGKGGSGRLDWQQQGPAYRISLSAPVTRQSWQLSGEPGGATLDGLEGGVRSGPDAAQLLYQATGWPIPVAAMAAWLQGLPSTPEATQEFGADGRLRRLVADGWTVEYQEWQPADADWPQMPRRLQASREGARVRLVIDGWEAAP</sequence>
<keyword evidence="16" id="KW-1185">Reference proteome</keyword>
<evidence type="ECO:0000256" key="3">
    <source>
        <dbReference type="ARBA" id="ARBA00011245"/>
    </source>
</evidence>
<comment type="subunit">
    <text evidence="3 13">Monomer.</text>
</comment>
<evidence type="ECO:0000313" key="15">
    <source>
        <dbReference type="EMBL" id="MFD1041750.1"/>
    </source>
</evidence>
<dbReference type="SUPFAM" id="SSF89392">
    <property type="entry name" value="Prokaryotic lipoproteins and lipoprotein localization factors"/>
    <property type="match status" value="1"/>
</dbReference>
<feature type="signal peptide" evidence="14">
    <location>
        <begin position="1"/>
        <end position="25"/>
    </location>
</feature>
<evidence type="ECO:0000256" key="13">
    <source>
        <dbReference type="HAMAP-Rule" id="MF_00233"/>
    </source>
</evidence>
<dbReference type="InterPro" id="IPR004565">
    <property type="entry name" value="OM_lipoprot_LolB"/>
</dbReference>
<keyword evidence="10 13" id="KW-0143">Chaperone</keyword>
<dbReference type="NCBIfam" id="TIGR00548">
    <property type="entry name" value="lolB"/>
    <property type="match status" value="1"/>
</dbReference>
<keyword evidence="7 13" id="KW-0653">Protein transport</keyword>
<dbReference type="Pfam" id="PF03550">
    <property type="entry name" value="LolB"/>
    <property type="match status" value="1"/>
</dbReference>
<name>A0ABW3LUU4_9GAMM</name>
<keyword evidence="8 13" id="KW-0472">Membrane</keyword>
<dbReference type="HAMAP" id="MF_00233">
    <property type="entry name" value="LolB"/>
    <property type="match status" value="1"/>
</dbReference>
<comment type="similarity">
    <text evidence="2 13">Belongs to the LolB family.</text>
</comment>
<keyword evidence="11 13" id="KW-0998">Cell outer membrane</keyword>
<evidence type="ECO:0000256" key="1">
    <source>
        <dbReference type="ARBA" id="ARBA00004459"/>
    </source>
</evidence>
<evidence type="ECO:0000256" key="4">
    <source>
        <dbReference type="ARBA" id="ARBA00016202"/>
    </source>
</evidence>
<dbReference type="CDD" id="cd16326">
    <property type="entry name" value="LolB"/>
    <property type="match status" value="1"/>
</dbReference>
<evidence type="ECO:0000256" key="2">
    <source>
        <dbReference type="ARBA" id="ARBA00009696"/>
    </source>
</evidence>
<evidence type="ECO:0000256" key="9">
    <source>
        <dbReference type="ARBA" id="ARBA00023139"/>
    </source>
</evidence>
<keyword evidence="6 13" id="KW-0732">Signal</keyword>
<dbReference type="PROSITE" id="PS51257">
    <property type="entry name" value="PROKAR_LIPOPROTEIN"/>
    <property type="match status" value="1"/>
</dbReference>
<feature type="chain" id="PRO_5045968558" description="Outer-membrane lipoprotein LolB" evidence="14">
    <location>
        <begin position="26"/>
        <end position="208"/>
    </location>
</feature>
<keyword evidence="12 13" id="KW-0449">Lipoprotein</keyword>
<evidence type="ECO:0000256" key="12">
    <source>
        <dbReference type="ARBA" id="ARBA00023288"/>
    </source>
</evidence>
<gene>
    <name evidence="13 15" type="primary">lolB</name>
    <name evidence="15" type="ORF">ACFQ2N_05210</name>
</gene>
<keyword evidence="5 13" id="KW-0813">Transport</keyword>
<dbReference type="Gene3D" id="2.50.20.10">
    <property type="entry name" value="Lipoprotein localisation LolA/LolB/LppX"/>
    <property type="match status" value="1"/>
</dbReference>
<evidence type="ECO:0000256" key="11">
    <source>
        <dbReference type="ARBA" id="ARBA00023237"/>
    </source>
</evidence>